<feature type="compositionally biased region" description="Polar residues" evidence="4">
    <location>
        <begin position="775"/>
        <end position="787"/>
    </location>
</feature>
<comment type="subcellular location">
    <subcellularLocation>
        <location evidence="1">Nucleus</location>
    </subcellularLocation>
</comment>
<feature type="domain" description="Pop1 N-terminal" evidence="5">
    <location>
        <begin position="211"/>
        <end position="277"/>
    </location>
</feature>
<dbReference type="Pfam" id="PF08170">
    <property type="entry name" value="POPLD"/>
    <property type="match status" value="1"/>
</dbReference>
<feature type="region of interest" description="Disordered" evidence="4">
    <location>
        <begin position="375"/>
        <end position="436"/>
    </location>
</feature>
<accession>A0A9Q1F9H4</accession>
<dbReference type="AlphaFoldDB" id="A0A9Q1F9H4"/>
<evidence type="ECO:0000256" key="1">
    <source>
        <dbReference type="ARBA" id="ARBA00004123"/>
    </source>
</evidence>
<dbReference type="InterPro" id="IPR055079">
    <property type="entry name" value="POP1_C"/>
</dbReference>
<feature type="compositionally biased region" description="Basic and acidic residues" evidence="4">
    <location>
        <begin position="9"/>
        <end position="19"/>
    </location>
</feature>
<organism evidence="8 9">
    <name type="scientific">Synaphobranchus kaupii</name>
    <name type="common">Kaup's arrowtooth eel</name>
    <dbReference type="NCBI Taxonomy" id="118154"/>
    <lineage>
        <taxon>Eukaryota</taxon>
        <taxon>Metazoa</taxon>
        <taxon>Chordata</taxon>
        <taxon>Craniata</taxon>
        <taxon>Vertebrata</taxon>
        <taxon>Euteleostomi</taxon>
        <taxon>Actinopterygii</taxon>
        <taxon>Neopterygii</taxon>
        <taxon>Teleostei</taxon>
        <taxon>Anguilliformes</taxon>
        <taxon>Synaphobranchidae</taxon>
        <taxon>Synaphobranchus</taxon>
    </lineage>
</organism>
<feature type="compositionally biased region" description="Basic residues" evidence="4">
    <location>
        <begin position="196"/>
        <end position="206"/>
    </location>
</feature>
<keyword evidence="2" id="KW-0819">tRNA processing</keyword>
<feature type="domain" description="POPLD" evidence="6">
    <location>
        <begin position="643"/>
        <end position="734"/>
    </location>
</feature>
<evidence type="ECO:0000256" key="3">
    <source>
        <dbReference type="ARBA" id="ARBA00023242"/>
    </source>
</evidence>
<dbReference type="PANTHER" id="PTHR22731">
    <property type="entry name" value="RIBONUCLEASES P/MRP PROTEIN SUBUNIT POP1"/>
    <property type="match status" value="1"/>
</dbReference>
<dbReference type="GO" id="GO:0005655">
    <property type="term" value="C:nucleolar ribonuclease P complex"/>
    <property type="evidence" value="ECO:0007669"/>
    <property type="project" value="InterPro"/>
</dbReference>
<dbReference type="InterPro" id="IPR039182">
    <property type="entry name" value="Pop1"/>
</dbReference>
<name>A0A9Q1F9H4_SYNKA</name>
<dbReference type="PANTHER" id="PTHR22731:SF3">
    <property type="entry name" value="RIBONUCLEASES P_MRP PROTEIN SUBUNIT POP1"/>
    <property type="match status" value="1"/>
</dbReference>
<evidence type="ECO:0000256" key="2">
    <source>
        <dbReference type="ARBA" id="ARBA00022694"/>
    </source>
</evidence>
<feature type="compositionally biased region" description="Polar residues" evidence="4">
    <location>
        <begin position="47"/>
        <end position="66"/>
    </location>
</feature>
<feature type="region of interest" description="Disordered" evidence="4">
    <location>
        <begin position="870"/>
        <end position="973"/>
    </location>
</feature>
<evidence type="ECO:0000259" key="7">
    <source>
        <dbReference type="Pfam" id="PF22770"/>
    </source>
</evidence>
<dbReference type="InterPro" id="IPR012590">
    <property type="entry name" value="POPLD_dom"/>
</dbReference>
<comment type="caution">
    <text evidence="8">The sequence shown here is derived from an EMBL/GenBank/DDBJ whole genome shotgun (WGS) entry which is preliminary data.</text>
</comment>
<keyword evidence="3" id="KW-0539">Nucleus</keyword>
<dbReference type="Proteomes" id="UP001152622">
    <property type="component" value="Chromosome 7"/>
</dbReference>
<dbReference type="GO" id="GO:0000172">
    <property type="term" value="C:ribonuclease MRP complex"/>
    <property type="evidence" value="ECO:0007669"/>
    <property type="project" value="InterPro"/>
</dbReference>
<protein>
    <submittedName>
        <fullName evidence="8">Uncharacterized protein</fullName>
    </submittedName>
</protein>
<dbReference type="EMBL" id="JAINUF010000007">
    <property type="protein sequence ID" value="KAJ8353849.1"/>
    <property type="molecule type" value="Genomic_DNA"/>
</dbReference>
<evidence type="ECO:0000313" key="9">
    <source>
        <dbReference type="Proteomes" id="UP001152622"/>
    </source>
</evidence>
<dbReference type="InterPro" id="IPR009723">
    <property type="entry name" value="Pop1_N"/>
</dbReference>
<dbReference type="Pfam" id="PF22770">
    <property type="entry name" value="POP1_C"/>
    <property type="match status" value="1"/>
</dbReference>
<reference evidence="8" key="1">
    <citation type="journal article" date="2023" name="Science">
        <title>Genome structures resolve the early diversification of teleost fishes.</title>
        <authorList>
            <person name="Parey E."/>
            <person name="Louis A."/>
            <person name="Montfort J."/>
            <person name="Bouchez O."/>
            <person name="Roques C."/>
            <person name="Iampietro C."/>
            <person name="Lluch J."/>
            <person name="Castinel A."/>
            <person name="Donnadieu C."/>
            <person name="Desvignes T."/>
            <person name="Floi Bucao C."/>
            <person name="Jouanno E."/>
            <person name="Wen M."/>
            <person name="Mejri S."/>
            <person name="Dirks R."/>
            <person name="Jansen H."/>
            <person name="Henkel C."/>
            <person name="Chen W.J."/>
            <person name="Zahm M."/>
            <person name="Cabau C."/>
            <person name="Klopp C."/>
            <person name="Thompson A.W."/>
            <person name="Robinson-Rechavi M."/>
            <person name="Braasch I."/>
            <person name="Lecointre G."/>
            <person name="Bobe J."/>
            <person name="Postlethwait J.H."/>
            <person name="Berthelot C."/>
            <person name="Roest Crollius H."/>
            <person name="Guiguen Y."/>
        </authorList>
    </citation>
    <scope>NUCLEOTIDE SEQUENCE</scope>
    <source>
        <strain evidence="8">WJC10195</strain>
    </source>
</reference>
<evidence type="ECO:0000259" key="5">
    <source>
        <dbReference type="Pfam" id="PF06978"/>
    </source>
</evidence>
<feature type="domain" description="Pop1 N-terminal" evidence="5">
    <location>
        <begin position="123"/>
        <end position="203"/>
    </location>
</feature>
<dbReference type="Pfam" id="PF06978">
    <property type="entry name" value="POP1_N"/>
    <property type="match status" value="2"/>
</dbReference>
<evidence type="ECO:0000259" key="6">
    <source>
        <dbReference type="Pfam" id="PF08170"/>
    </source>
</evidence>
<feature type="region of interest" description="Disordered" evidence="4">
    <location>
        <begin position="176"/>
        <end position="206"/>
    </location>
</feature>
<feature type="compositionally biased region" description="Basic residues" evidence="4">
    <location>
        <begin position="36"/>
        <end position="46"/>
    </location>
</feature>
<proteinExistence type="predicted"/>
<keyword evidence="9" id="KW-1185">Reference proteome</keyword>
<feature type="domain" description="POP1 C-terminal" evidence="7">
    <location>
        <begin position="840"/>
        <end position="1057"/>
    </location>
</feature>
<gene>
    <name evidence="8" type="ORF">SKAU_G00214160</name>
</gene>
<feature type="compositionally biased region" description="Pro residues" evidence="4">
    <location>
        <begin position="375"/>
        <end position="390"/>
    </location>
</feature>
<sequence>MHQLDYTSEEPKPEEDRNPHGSSMLLELSETEMSGAKHRMRSKKMRNQPSSVTYNSPGWHNGGETSHSGRRYEHTPQGRGHNAPPSGSHHQSGGWIRGHVRGSVKGGQGYSQELPKFITATTFANARAAEVKAMLKAVTKTTGSSHVFGALPKHMRRRAMNHNPKRLPARLREGAQKMLEKSQQASQKEKKEQSKSKSRKARRRHGNLLLEFNRRQRKNVWLETHIWHAKRFHMVKRWGYCLGDRSTYKCYRACYRAMSNYCLLQDLSYNCCVELEGQEERLLGALSRLTRTETGPTFAAGLCLSGRRQGSAVLYIADQYPIQPLGPVLFLWRPRSAGSTHRQLWIWIHPSLKQDLLTELQLVCQCSEAVVPPTPVPLPAPEPHPAPGPTGPTETPDKEQPAGRKRKRKRAEEGSGDAVPVKKILGDGTRSPSTPITWKSDSTGIVIRDLTMEILRYRLIGPLSHSVLTDALTPASVCETASKPETSCFWWPEHCKEESNMSLHQEQADIFHLLKGLCSTGEVPSGSVLGLTVDDPRLTLPGKRIKVAPDVQQLEGEGDDRRKALTLQGVPEHCCQSALWDQATRDNVTHNKIPEQELNRMKSELLVPGSRLRPTPPQGRVPMLLVQQPGKQVGQEMASWGAGWDLLLPKGWGMAFWVPLVYRGVRIGGLQEALKHSQNKGASHFPNDFPDCPAGARFLQEQETELLHNYKRRPPAKRPNYIKHGCLAPFRCPWQQLAEEWEMIVREGEGGDLPVPPPNPQPQLREETSAPLPQEVTSHADSAAPPQSRTIVLRNRKALRTVSAWCRPTNSRGQRWRRPAQLEQLSPASAETLRTAQPRSLVWARLTLLRKGCPSLHAMICVPTPEDMQQLRRDPACCGPQEPRHTDHFMSRVKRRRQGLKPAGSSHMPERKPPVPDTSPSLTLDPEPGSTPSLTLDPEPGSTPSLTLDPEPGSTPSLTLDPEPGSTPSLDPESVLTRGLWPDPLPSVTSHCSRVTLGWVTQGDFSLSAGCGEALGFVSLTGLLHALSNQPADLRGLVLLRNPASLQYRFAKINIEV</sequence>
<evidence type="ECO:0000256" key="4">
    <source>
        <dbReference type="SAM" id="MobiDB-lite"/>
    </source>
</evidence>
<evidence type="ECO:0000313" key="8">
    <source>
        <dbReference type="EMBL" id="KAJ8353849.1"/>
    </source>
</evidence>
<dbReference type="OrthoDB" id="442863at2759"/>
<feature type="region of interest" description="Disordered" evidence="4">
    <location>
        <begin position="1"/>
        <end position="101"/>
    </location>
</feature>
<dbReference type="GO" id="GO:0001682">
    <property type="term" value="P:tRNA 5'-leader removal"/>
    <property type="evidence" value="ECO:0007669"/>
    <property type="project" value="InterPro"/>
</dbReference>
<feature type="region of interest" description="Disordered" evidence="4">
    <location>
        <begin position="748"/>
        <end position="787"/>
    </location>
</feature>